<gene>
    <name evidence="2" type="ORF">AARE701A_LOCUS15450</name>
</gene>
<feature type="region of interest" description="Disordered" evidence="1">
    <location>
        <begin position="507"/>
        <end position="537"/>
    </location>
</feature>
<evidence type="ECO:0000313" key="2">
    <source>
        <dbReference type="EMBL" id="CAE6105721.1"/>
    </source>
</evidence>
<feature type="compositionally biased region" description="Basic and acidic residues" evidence="1">
    <location>
        <begin position="332"/>
        <end position="360"/>
    </location>
</feature>
<reference evidence="2" key="1">
    <citation type="submission" date="2021-01" db="EMBL/GenBank/DDBJ databases">
        <authorList>
            <person name="Bezrukov I."/>
        </authorList>
    </citation>
    <scope>NUCLEOTIDE SEQUENCE</scope>
</reference>
<feature type="compositionally biased region" description="Low complexity" evidence="1">
    <location>
        <begin position="79"/>
        <end position="97"/>
    </location>
</feature>
<feature type="compositionally biased region" description="Polar residues" evidence="1">
    <location>
        <begin position="408"/>
        <end position="419"/>
    </location>
</feature>
<organism evidence="2 3">
    <name type="scientific">Arabidopsis arenosa</name>
    <name type="common">Sand rock-cress</name>
    <name type="synonym">Cardaminopsis arenosa</name>
    <dbReference type="NCBI Taxonomy" id="38785"/>
    <lineage>
        <taxon>Eukaryota</taxon>
        <taxon>Viridiplantae</taxon>
        <taxon>Streptophyta</taxon>
        <taxon>Embryophyta</taxon>
        <taxon>Tracheophyta</taxon>
        <taxon>Spermatophyta</taxon>
        <taxon>Magnoliopsida</taxon>
        <taxon>eudicotyledons</taxon>
        <taxon>Gunneridae</taxon>
        <taxon>Pentapetalae</taxon>
        <taxon>rosids</taxon>
        <taxon>malvids</taxon>
        <taxon>Brassicales</taxon>
        <taxon>Brassicaceae</taxon>
        <taxon>Camelineae</taxon>
        <taxon>Arabidopsis</taxon>
    </lineage>
</organism>
<sequence>MDFHSLLRRDLQFLCKRNKIPANMTNLAMADALKSLEIVDGLDEYLNQSESNAQQSPTSVAKLPPNTATRTTRRKTITKAEPQSSSQLVSRSCRSTSKSLAGEMDQDNIKKSVAQEPKTNTVKFEANVPKTPAARSTRKASAETSCAKKDEMVQSVYSTRRSTRLLEKCMADLSLKTKETLDNKPAKNEDTELKVSAKEKNPAEGEVIPGRDLSVSMEQVWENLKNDTDQVVGDLAVMDANTETNKEKMNEVVADEKESENSLVQADKQEETLHAICEEGPKKNDNDQEIEDLEIYVDLDISVLESGNTETHNDDNESKNVLTFDSPVDQQETEHAIQENDSEPETKVDQTDSDAGDSKPKQAIQENDSEPEKINNFDEDTMVDQTDSDAGDSETEPDEEHSGVESDGTISEADSNQAVLGSDTADEDMTLSESEGSAATATAPNSPPLLEEAKVIKTTPVSPFAAEPISVQFPRPSKPTTPLKNSALKLVNENKENNMEVMMMNVNKNENGESKGEEGKKKKKKVTINEENLKDASLRQLMKMFKELSIKSSNRTALQILPGNNQTAE</sequence>
<protein>
    <submittedName>
        <fullName evidence="2">Uncharacterized protein</fullName>
    </submittedName>
</protein>
<feature type="compositionally biased region" description="Basic and acidic residues" evidence="1">
    <location>
        <begin position="510"/>
        <end position="520"/>
    </location>
</feature>
<feature type="compositionally biased region" description="Basic and acidic residues" evidence="1">
    <location>
        <begin position="184"/>
        <end position="203"/>
    </location>
</feature>
<evidence type="ECO:0000256" key="1">
    <source>
        <dbReference type="SAM" id="MobiDB-lite"/>
    </source>
</evidence>
<dbReference type="PANTHER" id="PTHR33621">
    <property type="entry name" value="ASPARTIC/GLUTAMIC ACID-RICH PROTEIN"/>
    <property type="match status" value="1"/>
</dbReference>
<accession>A0A8S2AQE5</accession>
<evidence type="ECO:0000313" key="3">
    <source>
        <dbReference type="Proteomes" id="UP000682877"/>
    </source>
</evidence>
<feature type="region of interest" description="Disordered" evidence="1">
    <location>
        <begin position="184"/>
        <end position="207"/>
    </location>
</feature>
<keyword evidence="3" id="KW-1185">Reference proteome</keyword>
<dbReference type="EMBL" id="LR999456">
    <property type="protein sequence ID" value="CAE6105721.1"/>
    <property type="molecule type" value="Genomic_DNA"/>
</dbReference>
<feature type="region of interest" description="Disordered" evidence="1">
    <location>
        <begin position="306"/>
        <end position="454"/>
    </location>
</feature>
<dbReference type="PANTHER" id="PTHR33621:SF10">
    <property type="entry name" value="ASPARTIC_GLUTAMIC ACID-RICH PROTEIN"/>
    <property type="match status" value="1"/>
</dbReference>
<proteinExistence type="predicted"/>
<dbReference type="Proteomes" id="UP000682877">
    <property type="component" value="Chromosome 6"/>
</dbReference>
<feature type="compositionally biased region" description="Basic and acidic residues" evidence="1">
    <location>
        <begin position="527"/>
        <end position="537"/>
    </location>
</feature>
<dbReference type="AlphaFoldDB" id="A0A8S2AQE5"/>
<name>A0A8S2AQE5_ARAAE</name>
<feature type="compositionally biased region" description="Acidic residues" evidence="1">
    <location>
        <begin position="377"/>
        <end position="399"/>
    </location>
</feature>
<feature type="region of interest" description="Disordered" evidence="1">
    <location>
        <begin position="49"/>
        <end position="118"/>
    </location>
</feature>
<feature type="compositionally biased region" description="Polar residues" evidence="1">
    <location>
        <begin position="49"/>
        <end position="59"/>
    </location>
</feature>